<proteinExistence type="predicted"/>
<dbReference type="Gene3D" id="3.50.50.60">
    <property type="entry name" value="FAD/NAD(P)-binding domain"/>
    <property type="match status" value="1"/>
</dbReference>
<sequence>MRLAHLLPSICGTSSIAAAVFLGSAAAWTESSQPREKFMQKILSRSFDYGGCFNCSVRSSGEPRIGVIGAGITGLYAAILLDSLNIDYELLESSNRIGGRIFTYRFNETAWKLAKPGEPDYYDYYDVGAMRFPVTPWMDRVLGKANNSLVSYVNSKLKPHDQPITIIPYIFEANNTFRLFNDRLTLNQDSSSAATFNVLISEGGSVENSSFSQSSPDAMFSDPISPLVDLLRHDFDTGFNALMKYDDLSVRQYFLQKGYSSPQIDWLETIKESTTHYDTYSLSEAVIDEFIFNEAPHNNWVCVEGGMDRIVEGISKIINKPAETGKRVTAIKPAENNDLKVIVNKNEARVYSHVINTASLGAMQVMNMHELNLDYRKKLAIRKLQYDPAGKIGMKFKTRWWENLHTGGFQGGQSFSDLPIRRTVYPSYGLGVAGAPGVMIASYTWGQDSARLGAYYNDAMSRESIIDITLQNLAAMHNVSYDHLRSQYVDSHLWNWSDGEDIVGAYAIFGPGEYSSVLPALLMPAAGGRLHFAGDALSSGHAWITGALNSAYRSVAEILASEGMEKKLSELIDLWGLIGEVDMGWYSSQTSQH</sequence>
<dbReference type="InterPro" id="IPR036188">
    <property type="entry name" value="FAD/NAD-bd_sf"/>
</dbReference>
<organism evidence="3 4">
    <name type="scientific">Hirsutella minnesotensis 3608</name>
    <dbReference type="NCBI Taxonomy" id="1043627"/>
    <lineage>
        <taxon>Eukaryota</taxon>
        <taxon>Fungi</taxon>
        <taxon>Dikarya</taxon>
        <taxon>Ascomycota</taxon>
        <taxon>Pezizomycotina</taxon>
        <taxon>Sordariomycetes</taxon>
        <taxon>Hypocreomycetidae</taxon>
        <taxon>Hypocreales</taxon>
        <taxon>Ophiocordycipitaceae</taxon>
        <taxon>Hirsutella</taxon>
    </lineage>
</organism>
<dbReference type="InterPro" id="IPR002937">
    <property type="entry name" value="Amino_oxidase"/>
</dbReference>
<evidence type="ECO:0000313" key="3">
    <source>
        <dbReference type="EMBL" id="KJZ72746.1"/>
    </source>
</evidence>
<dbReference type="PANTHER" id="PTHR10742">
    <property type="entry name" value="FLAVIN MONOAMINE OXIDASE"/>
    <property type="match status" value="1"/>
</dbReference>
<dbReference type="SUPFAM" id="SSF54373">
    <property type="entry name" value="FAD-linked reductases, C-terminal domain"/>
    <property type="match status" value="1"/>
</dbReference>
<feature type="signal peptide" evidence="1">
    <location>
        <begin position="1"/>
        <end position="19"/>
    </location>
</feature>
<gene>
    <name evidence="3" type="ORF">HIM_07821</name>
</gene>
<reference evidence="3 4" key="1">
    <citation type="journal article" date="2014" name="Genome Biol. Evol.">
        <title>Comparative genomics and transcriptomics analyses reveal divergent lifestyle features of nematode endoparasitic fungus Hirsutella minnesotensis.</title>
        <authorList>
            <person name="Lai Y."/>
            <person name="Liu K."/>
            <person name="Zhang X."/>
            <person name="Zhang X."/>
            <person name="Li K."/>
            <person name="Wang N."/>
            <person name="Shu C."/>
            <person name="Wu Y."/>
            <person name="Wang C."/>
            <person name="Bushley K.E."/>
            <person name="Xiang M."/>
            <person name="Liu X."/>
        </authorList>
    </citation>
    <scope>NUCLEOTIDE SEQUENCE [LARGE SCALE GENOMIC DNA]</scope>
    <source>
        <strain evidence="3 4">3608</strain>
    </source>
</reference>
<dbReference type="SUPFAM" id="SSF51905">
    <property type="entry name" value="FAD/NAD(P)-binding domain"/>
    <property type="match status" value="1"/>
</dbReference>
<feature type="domain" description="Amine oxidase" evidence="2">
    <location>
        <begin position="72"/>
        <end position="559"/>
    </location>
</feature>
<dbReference type="EMBL" id="KQ030542">
    <property type="protein sequence ID" value="KJZ72746.1"/>
    <property type="molecule type" value="Genomic_DNA"/>
</dbReference>
<accession>A0A0F7ZHJ4</accession>
<dbReference type="GO" id="GO:0001716">
    <property type="term" value="F:L-amino-acid oxidase activity"/>
    <property type="evidence" value="ECO:0007669"/>
    <property type="project" value="TreeGrafter"/>
</dbReference>
<dbReference type="Gene3D" id="1.20.1440.240">
    <property type="match status" value="1"/>
</dbReference>
<keyword evidence="4" id="KW-1185">Reference proteome</keyword>
<feature type="chain" id="PRO_5002525915" description="Amine oxidase domain-containing protein" evidence="1">
    <location>
        <begin position="20"/>
        <end position="593"/>
    </location>
</feature>
<dbReference type="GO" id="GO:0009063">
    <property type="term" value="P:amino acid catabolic process"/>
    <property type="evidence" value="ECO:0007669"/>
    <property type="project" value="TreeGrafter"/>
</dbReference>
<dbReference type="AlphaFoldDB" id="A0A0F7ZHJ4"/>
<dbReference type="InterPro" id="IPR050281">
    <property type="entry name" value="Flavin_monoamine_oxidase"/>
</dbReference>
<keyword evidence="1" id="KW-0732">Signal</keyword>
<evidence type="ECO:0000259" key="2">
    <source>
        <dbReference type="Pfam" id="PF01593"/>
    </source>
</evidence>
<dbReference type="PANTHER" id="PTHR10742:SF342">
    <property type="entry name" value="AMINE OXIDASE"/>
    <property type="match status" value="1"/>
</dbReference>
<evidence type="ECO:0000313" key="4">
    <source>
        <dbReference type="Proteomes" id="UP000054481"/>
    </source>
</evidence>
<dbReference type="OrthoDB" id="7777654at2759"/>
<dbReference type="Proteomes" id="UP000054481">
    <property type="component" value="Unassembled WGS sequence"/>
</dbReference>
<dbReference type="Gene3D" id="3.90.660.10">
    <property type="match status" value="1"/>
</dbReference>
<name>A0A0F7ZHJ4_9HYPO</name>
<protein>
    <recommendedName>
        <fullName evidence="2">Amine oxidase domain-containing protein</fullName>
    </recommendedName>
</protein>
<evidence type="ECO:0000256" key="1">
    <source>
        <dbReference type="SAM" id="SignalP"/>
    </source>
</evidence>
<dbReference type="Pfam" id="PF01593">
    <property type="entry name" value="Amino_oxidase"/>
    <property type="match status" value="1"/>
</dbReference>